<evidence type="ECO:0000313" key="1">
    <source>
        <dbReference type="EMBL" id="DAD79665.1"/>
    </source>
</evidence>
<name>A0A8S5MBD7_9CAUD</name>
<proteinExistence type="predicted"/>
<sequence>MKFILSSTNNLNKREVNIMSFKQHLESMRFEDLIPLWNEWCGQYGQDDAIYDSIEAFAELYGEDGVELARKVFFGSVDNWYDKVYLDGYGNFQSCYSVESSPIDIDALVDFMKEENHPDYEAWCDEQPSFAEWLDENVGDARLRALWDKFCQPDNGDEFDVDDLADALDGTSHELYQRWHSETH</sequence>
<protein>
    <submittedName>
        <fullName evidence="1">Uncharacterized protein</fullName>
    </submittedName>
</protein>
<accession>A0A8S5MBD7</accession>
<reference evidence="1" key="1">
    <citation type="journal article" date="2021" name="Proc. Natl. Acad. Sci. U.S.A.">
        <title>A Catalog of Tens of Thousands of Viruses from Human Metagenomes Reveals Hidden Associations with Chronic Diseases.</title>
        <authorList>
            <person name="Tisza M.J."/>
            <person name="Buck C.B."/>
        </authorList>
    </citation>
    <scope>NUCLEOTIDE SEQUENCE</scope>
    <source>
        <strain evidence="1">Ct53O25</strain>
    </source>
</reference>
<dbReference type="EMBL" id="BK014869">
    <property type="protein sequence ID" value="DAD79665.1"/>
    <property type="molecule type" value="Genomic_DNA"/>
</dbReference>
<organism evidence="1">
    <name type="scientific">Podoviridae sp. ct53O25</name>
    <dbReference type="NCBI Taxonomy" id="2826539"/>
    <lineage>
        <taxon>Viruses</taxon>
        <taxon>Duplodnaviria</taxon>
        <taxon>Heunggongvirae</taxon>
        <taxon>Uroviricota</taxon>
        <taxon>Caudoviricetes</taxon>
    </lineage>
</organism>